<dbReference type="AlphaFoldDB" id="A0A235F5A3"/>
<evidence type="ECO:0000256" key="1">
    <source>
        <dbReference type="ARBA" id="ARBA00023157"/>
    </source>
</evidence>
<dbReference type="InterPro" id="IPR036249">
    <property type="entry name" value="Thioredoxin-like_sf"/>
</dbReference>
<reference evidence="3 4" key="1">
    <citation type="submission" date="2017-07" db="EMBL/GenBank/DDBJ databases">
        <title>Fictibacillus sp. nov. GDSW-R2A3 Genome sequencing and assembly.</title>
        <authorList>
            <person name="Mayilraj S."/>
        </authorList>
    </citation>
    <scope>NUCLEOTIDE SEQUENCE [LARGE SCALE GENOMIC DNA]</scope>
    <source>
        <strain evidence="3 4">GDSW-R2A3</strain>
    </source>
</reference>
<dbReference type="SUPFAM" id="SSF52833">
    <property type="entry name" value="Thioredoxin-like"/>
    <property type="match status" value="1"/>
</dbReference>
<gene>
    <name evidence="3" type="ORF">CGZ90_15860</name>
</gene>
<dbReference type="InterPro" id="IPR000866">
    <property type="entry name" value="AhpC/TSA"/>
</dbReference>
<organism evidence="3 4">
    <name type="scientific">Fictibacillus aquaticus</name>
    <dbReference type="NCBI Taxonomy" id="2021314"/>
    <lineage>
        <taxon>Bacteria</taxon>
        <taxon>Bacillati</taxon>
        <taxon>Bacillota</taxon>
        <taxon>Bacilli</taxon>
        <taxon>Bacillales</taxon>
        <taxon>Fictibacillaceae</taxon>
        <taxon>Fictibacillus</taxon>
    </lineage>
</organism>
<protein>
    <recommendedName>
        <fullName evidence="2">Alkyl hydroperoxide reductase subunit C/ Thiol specific antioxidant domain-containing protein</fullName>
    </recommendedName>
</protein>
<keyword evidence="4" id="KW-1185">Reference proteome</keyword>
<evidence type="ECO:0000313" key="3">
    <source>
        <dbReference type="EMBL" id="OYD56486.1"/>
    </source>
</evidence>
<dbReference type="Gene3D" id="3.40.30.10">
    <property type="entry name" value="Glutaredoxin"/>
    <property type="match status" value="1"/>
</dbReference>
<accession>A0A235F5A3</accession>
<keyword evidence="1" id="KW-1015">Disulfide bond</keyword>
<comment type="caution">
    <text evidence="3">The sequence shown here is derived from an EMBL/GenBank/DDBJ whole genome shotgun (WGS) entry which is preliminary data.</text>
</comment>
<sequence>MCFIFKFRCLHLKNEGTINRIIKGGGMMLKAGDQAPEFSLPSTSGKDISLSDFKGEKNVLVAFYPLNFTPG</sequence>
<feature type="domain" description="Alkyl hydroperoxide reductase subunit C/ Thiol specific antioxidant" evidence="2">
    <location>
        <begin position="32"/>
        <end position="71"/>
    </location>
</feature>
<dbReference type="GO" id="GO:0016491">
    <property type="term" value="F:oxidoreductase activity"/>
    <property type="evidence" value="ECO:0007669"/>
    <property type="project" value="InterPro"/>
</dbReference>
<dbReference type="Pfam" id="PF00578">
    <property type="entry name" value="AhpC-TSA"/>
    <property type="match status" value="1"/>
</dbReference>
<proteinExistence type="predicted"/>
<evidence type="ECO:0000259" key="2">
    <source>
        <dbReference type="Pfam" id="PF00578"/>
    </source>
</evidence>
<dbReference type="Proteomes" id="UP000215059">
    <property type="component" value="Unassembled WGS sequence"/>
</dbReference>
<dbReference type="EMBL" id="NOII01000011">
    <property type="protein sequence ID" value="OYD56486.1"/>
    <property type="molecule type" value="Genomic_DNA"/>
</dbReference>
<dbReference type="OrthoDB" id="9812811at2"/>
<evidence type="ECO:0000313" key="4">
    <source>
        <dbReference type="Proteomes" id="UP000215059"/>
    </source>
</evidence>
<dbReference type="GO" id="GO:0016209">
    <property type="term" value="F:antioxidant activity"/>
    <property type="evidence" value="ECO:0007669"/>
    <property type="project" value="InterPro"/>
</dbReference>
<name>A0A235F5A3_9BACL</name>